<dbReference type="GO" id="GO:0003724">
    <property type="term" value="F:RNA helicase activity"/>
    <property type="evidence" value="ECO:0007669"/>
    <property type="project" value="UniProtKB-EC"/>
</dbReference>
<dbReference type="CDD" id="cd18787">
    <property type="entry name" value="SF2_C_DEAD"/>
    <property type="match status" value="1"/>
</dbReference>
<reference evidence="16" key="1">
    <citation type="submission" date="2019-11" db="EMBL/GenBank/DDBJ databases">
        <title>Leishmania tarentolae CDS.</title>
        <authorList>
            <person name="Goto Y."/>
            <person name="Yamagishi J."/>
        </authorList>
    </citation>
    <scope>NUCLEOTIDE SEQUENCE [LARGE SCALE GENOMIC DNA]</scope>
    <source>
        <strain evidence="16">Parrot Tar II</strain>
    </source>
</reference>
<evidence type="ECO:0000256" key="5">
    <source>
        <dbReference type="ARBA" id="ARBA00022552"/>
    </source>
</evidence>
<dbReference type="PROSITE" id="PS51192">
    <property type="entry name" value="HELICASE_ATP_BIND_1"/>
    <property type="match status" value="1"/>
</dbReference>
<dbReference type="PROSITE" id="PS00039">
    <property type="entry name" value="DEAD_ATP_HELICASE"/>
    <property type="match status" value="1"/>
</dbReference>
<evidence type="ECO:0000256" key="7">
    <source>
        <dbReference type="ARBA" id="ARBA00022801"/>
    </source>
</evidence>
<accession>A0A640KKL3</accession>
<dbReference type="InterPro" id="IPR014001">
    <property type="entry name" value="Helicase_ATP-bd"/>
</dbReference>
<dbReference type="InterPro" id="IPR027417">
    <property type="entry name" value="P-loop_NTPase"/>
</dbReference>
<feature type="domain" description="Helicase ATP-binding" evidence="14">
    <location>
        <begin position="154"/>
        <end position="326"/>
    </location>
</feature>
<dbReference type="PANTHER" id="PTHR47958">
    <property type="entry name" value="ATP-DEPENDENT RNA HELICASE DBP3"/>
    <property type="match status" value="1"/>
</dbReference>
<comment type="caution">
    <text evidence="16">The sequence shown here is derived from an EMBL/GenBank/DDBJ whole genome shotgun (WGS) entry which is preliminary data.</text>
</comment>
<keyword evidence="10" id="KW-0539">Nucleus</keyword>
<evidence type="ECO:0000256" key="13">
    <source>
        <dbReference type="SAM" id="MobiDB-lite"/>
    </source>
</evidence>
<feature type="domain" description="Helicase C-terminal" evidence="15">
    <location>
        <begin position="367"/>
        <end position="510"/>
    </location>
</feature>
<comment type="subcellular location">
    <subcellularLocation>
        <location evidence="1">Nucleus</location>
        <location evidence="1">Nucleolus</location>
    </subcellularLocation>
</comment>
<dbReference type="EMBL" id="BLBS01000039">
    <property type="protein sequence ID" value="GET90133.1"/>
    <property type="molecule type" value="Genomic_DNA"/>
</dbReference>
<dbReference type="Gene3D" id="3.40.50.300">
    <property type="entry name" value="P-loop containing nucleotide triphosphate hydrolases"/>
    <property type="match status" value="2"/>
</dbReference>
<dbReference type="SUPFAM" id="SSF52540">
    <property type="entry name" value="P-loop containing nucleoside triphosphate hydrolases"/>
    <property type="match status" value="1"/>
</dbReference>
<dbReference type="SMART" id="SM00487">
    <property type="entry name" value="DEXDc"/>
    <property type="match status" value="1"/>
</dbReference>
<keyword evidence="4" id="KW-0690">Ribosome biogenesis</keyword>
<dbReference type="Pfam" id="PF00271">
    <property type="entry name" value="Helicase_C"/>
    <property type="match status" value="1"/>
</dbReference>
<name>A0A640KKL3_LEITA</name>
<dbReference type="GO" id="GO:0003676">
    <property type="term" value="F:nucleic acid binding"/>
    <property type="evidence" value="ECO:0007669"/>
    <property type="project" value="InterPro"/>
</dbReference>
<dbReference type="GO" id="GO:0016787">
    <property type="term" value="F:hydrolase activity"/>
    <property type="evidence" value="ECO:0007669"/>
    <property type="project" value="UniProtKB-KW"/>
</dbReference>
<proteinExistence type="inferred from homology"/>
<keyword evidence="7 12" id="KW-0378">Hydrolase</keyword>
<sequence>MLGLFPKVSVSECHNFRICDFCYCQEPVERMRRFTGALLGRWGAAQCGAVPFQAHRTLLPLMNRVRCFSMVSSAYEGSSPASSSNIGAPHAVPKTNVSAVSTEHDVSITDGNGDCVEVTPLNSFEELRDAPRWLAEGLRTLKYPSTTDIQKFTIPLLAEGHDAIGLAPTGSGKTVAFAVPALAGFKPNPDGTPSVLVLAPTRELVQQTTKVFQNLGCGQVRVCEAYGGAPRDLQARRLRNGCDVLVACPGRLKDFLDGGEVSLRNLSFLVFDEADRLLDMGFQVHLDEIMAYLDSASHPQTMMWSATWPESVQEMVRKYLSDDRVLIRAGTAGAGLQVNEHIKQELIFCRTFTERIEKLGLLVEDGTIDDNSDKLIIFVERQADTENTARAFSHRLGIDTRYVGAIHGGLSQRQRDRVMSMFKNNQIRLLVATDVASRGLDIPDVTCVVNFQAPKTIDSYCHRIGRTGRAGRTGTAYTFLSEEDGGLATELVNYLTRCRVTVPNELMQLAENHQHRMQQQRRRFRRADRGDSSRRESNSGFGRRRSDRGDSREFAPRRPNSRKLDDDLPSTLDW</sequence>
<evidence type="ECO:0000256" key="3">
    <source>
        <dbReference type="ARBA" id="ARBA00012552"/>
    </source>
</evidence>
<evidence type="ECO:0000256" key="6">
    <source>
        <dbReference type="ARBA" id="ARBA00022741"/>
    </source>
</evidence>
<dbReference type="GO" id="GO:0005524">
    <property type="term" value="F:ATP binding"/>
    <property type="evidence" value="ECO:0007669"/>
    <property type="project" value="UniProtKB-KW"/>
</dbReference>
<evidence type="ECO:0000256" key="4">
    <source>
        <dbReference type="ARBA" id="ARBA00022517"/>
    </source>
</evidence>
<feature type="compositionally biased region" description="Basic residues" evidence="13">
    <location>
        <begin position="515"/>
        <end position="526"/>
    </location>
</feature>
<keyword evidence="5" id="KW-0698">rRNA processing</keyword>
<dbReference type="AlphaFoldDB" id="A0A640KKL3"/>
<dbReference type="OrthoDB" id="196131at2759"/>
<evidence type="ECO:0000256" key="8">
    <source>
        <dbReference type="ARBA" id="ARBA00022806"/>
    </source>
</evidence>
<dbReference type="InterPro" id="IPR000629">
    <property type="entry name" value="RNA-helicase_DEAD-box_CS"/>
</dbReference>
<dbReference type="FunFam" id="3.40.50.300:FF:001550">
    <property type="entry name" value="DEAD box DNA helicase"/>
    <property type="match status" value="1"/>
</dbReference>
<evidence type="ECO:0000259" key="15">
    <source>
        <dbReference type="PROSITE" id="PS51194"/>
    </source>
</evidence>
<keyword evidence="17" id="KW-1185">Reference proteome</keyword>
<dbReference type="Proteomes" id="UP000419144">
    <property type="component" value="Unassembled WGS sequence"/>
</dbReference>
<keyword evidence="6 12" id="KW-0547">Nucleotide-binding</keyword>
<dbReference type="InterPro" id="IPR011545">
    <property type="entry name" value="DEAD/DEAH_box_helicase_dom"/>
</dbReference>
<keyword evidence="8 12" id="KW-0347">Helicase</keyword>
<dbReference type="VEuPathDB" id="TriTrypDB:LtaPh_2821500"/>
<dbReference type="CDD" id="cd00268">
    <property type="entry name" value="DEADc"/>
    <property type="match status" value="1"/>
</dbReference>
<dbReference type="SMART" id="SM00490">
    <property type="entry name" value="HELICc"/>
    <property type="match status" value="1"/>
</dbReference>
<evidence type="ECO:0000313" key="16">
    <source>
        <dbReference type="EMBL" id="GET90133.1"/>
    </source>
</evidence>
<dbReference type="GO" id="GO:0005634">
    <property type="term" value="C:nucleus"/>
    <property type="evidence" value="ECO:0007669"/>
    <property type="project" value="UniProtKB-SubCell"/>
</dbReference>
<feature type="compositionally biased region" description="Basic and acidic residues" evidence="13">
    <location>
        <begin position="547"/>
        <end position="566"/>
    </location>
</feature>
<evidence type="ECO:0000256" key="11">
    <source>
        <dbReference type="ARBA" id="ARBA00037449"/>
    </source>
</evidence>
<dbReference type="FunFam" id="3.40.50.300:FF:000524">
    <property type="entry name" value="ATP-dependent RNA helicase DDX42"/>
    <property type="match status" value="1"/>
</dbReference>
<dbReference type="InterPro" id="IPR001650">
    <property type="entry name" value="Helicase_C-like"/>
</dbReference>
<evidence type="ECO:0000256" key="12">
    <source>
        <dbReference type="RuleBase" id="RU000492"/>
    </source>
</evidence>
<evidence type="ECO:0000256" key="10">
    <source>
        <dbReference type="ARBA" id="ARBA00023242"/>
    </source>
</evidence>
<gene>
    <name evidence="16" type="ORF">LtaPh_2821500</name>
</gene>
<dbReference type="Pfam" id="PF00270">
    <property type="entry name" value="DEAD"/>
    <property type="match status" value="1"/>
</dbReference>
<evidence type="ECO:0000313" key="17">
    <source>
        <dbReference type="Proteomes" id="UP000419144"/>
    </source>
</evidence>
<evidence type="ECO:0000256" key="1">
    <source>
        <dbReference type="ARBA" id="ARBA00004604"/>
    </source>
</evidence>
<evidence type="ECO:0000256" key="2">
    <source>
        <dbReference type="ARBA" id="ARBA00009334"/>
    </source>
</evidence>
<keyword evidence="9 12" id="KW-0067">ATP-binding</keyword>
<organism evidence="16 17">
    <name type="scientific">Leishmania tarentolae</name>
    <name type="common">Sauroleishmania tarentolae</name>
    <dbReference type="NCBI Taxonomy" id="5689"/>
    <lineage>
        <taxon>Eukaryota</taxon>
        <taxon>Discoba</taxon>
        <taxon>Euglenozoa</taxon>
        <taxon>Kinetoplastea</taxon>
        <taxon>Metakinetoplastina</taxon>
        <taxon>Trypanosomatida</taxon>
        <taxon>Trypanosomatidae</taxon>
        <taxon>Leishmaniinae</taxon>
        <taxon>Leishmania</taxon>
        <taxon>lizard Leishmania</taxon>
    </lineage>
</organism>
<comment type="function">
    <text evidence="11">ATP-dependent RNA helicase required for 60S ribosomal subunit synthesis. Involved in efficient pre-rRNA processing, predominantly at site A3, which is necessary for the normal formation of 25S and 5.8S rRNAs.</text>
</comment>
<dbReference type="InterPro" id="IPR044742">
    <property type="entry name" value="DEAD/DEAH_RhlB"/>
</dbReference>
<protein>
    <recommendedName>
        <fullName evidence="3">RNA helicase</fullName>
        <ecNumber evidence="3">3.6.4.13</ecNumber>
    </recommendedName>
</protein>
<feature type="compositionally biased region" description="Basic and acidic residues" evidence="13">
    <location>
        <begin position="527"/>
        <end position="537"/>
    </location>
</feature>
<feature type="region of interest" description="Disordered" evidence="13">
    <location>
        <begin position="513"/>
        <end position="574"/>
    </location>
</feature>
<dbReference type="PROSITE" id="PS51194">
    <property type="entry name" value="HELICASE_CTER"/>
    <property type="match status" value="1"/>
</dbReference>
<comment type="similarity">
    <text evidence="2">Belongs to the DEAD box helicase family. DDX5/DBP2 subfamily.</text>
</comment>
<evidence type="ECO:0000259" key="14">
    <source>
        <dbReference type="PROSITE" id="PS51192"/>
    </source>
</evidence>
<evidence type="ECO:0000256" key="9">
    <source>
        <dbReference type="ARBA" id="ARBA00022840"/>
    </source>
</evidence>
<dbReference type="EC" id="3.6.4.13" evidence="3"/>